<keyword evidence="3 4" id="KW-0975">Bacterial flagellum</keyword>
<dbReference type="Pfam" id="PF02049">
    <property type="entry name" value="FliE"/>
    <property type="match status" value="1"/>
</dbReference>
<evidence type="ECO:0000256" key="3">
    <source>
        <dbReference type="ARBA" id="ARBA00023143"/>
    </source>
</evidence>
<dbReference type="GO" id="GO:0005198">
    <property type="term" value="F:structural molecule activity"/>
    <property type="evidence" value="ECO:0007669"/>
    <property type="project" value="InterPro"/>
</dbReference>
<dbReference type="GO" id="GO:0003774">
    <property type="term" value="F:cytoskeletal motor activity"/>
    <property type="evidence" value="ECO:0007669"/>
    <property type="project" value="InterPro"/>
</dbReference>
<dbReference type="AlphaFoldDB" id="A0A839JZD8"/>
<keyword evidence="5" id="KW-0969">Cilium</keyword>
<protein>
    <recommendedName>
        <fullName evidence="4">Flagellar hook-basal body complex protein FliE</fullName>
    </recommendedName>
</protein>
<dbReference type="EMBL" id="JACEGA010000001">
    <property type="protein sequence ID" value="MBB2182734.1"/>
    <property type="molecule type" value="Genomic_DNA"/>
</dbReference>
<sequence>MNIVSVSNLSEFSKYGINSASSAKGNRTEAFENMFQAAVNMVKETNQYTNAAEEAETAYALGLNDNTHDLQVAQQKANLALQYTVAVRNHVLDAYKEIMNLQF</sequence>
<evidence type="ECO:0000313" key="6">
    <source>
        <dbReference type="Proteomes" id="UP000574276"/>
    </source>
</evidence>
<comment type="similarity">
    <text evidence="2 4">Belongs to the FliE family.</text>
</comment>
<keyword evidence="5" id="KW-0282">Flagellum</keyword>
<evidence type="ECO:0000256" key="2">
    <source>
        <dbReference type="ARBA" id="ARBA00009272"/>
    </source>
</evidence>
<dbReference type="InterPro" id="IPR001624">
    <property type="entry name" value="FliE"/>
</dbReference>
<keyword evidence="6" id="KW-1185">Reference proteome</keyword>
<proteinExistence type="inferred from homology"/>
<dbReference type="HAMAP" id="MF_00724">
    <property type="entry name" value="FliE"/>
    <property type="match status" value="1"/>
</dbReference>
<evidence type="ECO:0000256" key="4">
    <source>
        <dbReference type="HAMAP-Rule" id="MF_00724"/>
    </source>
</evidence>
<dbReference type="GO" id="GO:0009425">
    <property type="term" value="C:bacterial-type flagellum basal body"/>
    <property type="evidence" value="ECO:0007669"/>
    <property type="project" value="UniProtKB-SubCell"/>
</dbReference>
<dbReference type="PANTHER" id="PTHR34653:SF1">
    <property type="entry name" value="FLAGELLAR HOOK-BASAL BODY COMPLEX PROTEIN FLIE"/>
    <property type="match status" value="1"/>
</dbReference>
<dbReference type="PANTHER" id="PTHR34653">
    <property type="match status" value="1"/>
</dbReference>
<dbReference type="GO" id="GO:0071973">
    <property type="term" value="P:bacterial-type flagellum-dependent cell motility"/>
    <property type="evidence" value="ECO:0007669"/>
    <property type="project" value="InterPro"/>
</dbReference>
<comment type="caution">
    <text evidence="5">The sequence shown here is derived from an EMBL/GenBank/DDBJ whole genome shotgun (WGS) entry which is preliminary data.</text>
</comment>
<reference evidence="5 6" key="1">
    <citation type="submission" date="2020-07" db="EMBL/GenBank/DDBJ databases">
        <title>Characterization and genome sequencing of isolate MD1, a novel member within the family Lachnospiraceae.</title>
        <authorList>
            <person name="Rettenmaier R."/>
            <person name="Di Bello L."/>
            <person name="Zinser C."/>
            <person name="Scheitz K."/>
            <person name="Liebl W."/>
            <person name="Zverlov V."/>
        </authorList>
    </citation>
    <scope>NUCLEOTIDE SEQUENCE [LARGE SCALE GENOMIC DNA]</scope>
    <source>
        <strain evidence="5 6">MD1</strain>
    </source>
</reference>
<evidence type="ECO:0000313" key="5">
    <source>
        <dbReference type="EMBL" id="MBB2182734.1"/>
    </source>
</evidence>
<comment type="subcellular location">
    <subcellularLocation>
        <location evidence="1 4">Bacterial flagellum basal body</location>
    </subcellularLocation>
</comment>
<keyword evidence="5" id="KW-0966">Cell projection</keyword>
<name>A0A839JZD8_9FIRM</name>
<dbReference type="Proteomes" id="UP000574276">
    <property type="component" value="Unassembled WGS sequence"/>
</dbReference>
<organism evidence="5 6">
    <name type="scientific">Variimorphobacter saccharofermentans</name>
    <dbReference type="NCBI Taxonomy" id="2755051"/>
    <lineage>
        <taxon>Bacteria</taxon>
        <taxon>Bacillati</taxon>
        <taxon>Bacillota</taxon>
        <taxon>Clostridia</taxon>
        <taxon>Lachnospirales</taxon>
        <taxon>Lachnospiraceae</taxon>
        <taxon>Variimorphobacter</taxon>
    </lineage>
</organism>
<accession>A0A839JZD8</accession>
<evidence type="ECO:0000256" key="1">
    <source>
        <dbReference type="ARBA" id="ARBA00004117"/>
    </source>
</evidence>
<gene>
    <name evidence="4" type="primary">fliE</name>
    <name evidence="5" type="ORF">H0486_07575</name>
</gene>
<dbReference type="RefSeq" id="WP_228352434.1">
    <property type="nucleotide sequence ID" value="NZ_JACEGA010000001.1"/>
</dbReference>